<dbReference type="STRING" id="232089.SAMN05443544_0124"/>
<dbReference type="AlphaFoldDB" id="A0A1N6DFB1"/>
<dbReference type="EMBL" id="FSRJ01000001">
    <property type="protein sequence ID" value="SIN69363.1"/>
    <property type="molecule type" value="Genomic_DNA"/>
</dbReference>
<dbReference type="InterPro" id="IPR036866">
    <property type="entry name" value="RibonucZ/Hydroxyglut_hydro"/>
</dbReference>
<gene>
    <name evidence="2" type="ORF">SAMN05443544_0124</name>
</gene>
<feature type="domain" description="Metallo-beta-lactamase" evidence="1">
    <location>
        <begin position="74"/>
        <end position="228"/>
    </location>
</feature>
<dbReference type="SUPFAM" id="SSF56281">
    <property type="entry name" value="Metallo-hydrolase/oxidoreductase"/>
    <property type="match status" value="1"/>
</dbReference>
<proteinExistence type="predicted"/>
<dbReference type="PANTHER" id="PTHR36839:SF1">
    <property type="entry name" value="METALLO-BETA-LACTAMASE FAMILY PROTEIN (AFU_ORTHOLOGUE AFUA_5G12770)"/>
    <property type="match status" value="1"/>
</dbReference>
<dbReference type="Proteomes" id="UP000184699">
    <property type="component" value="Unassembled WGS sequence"/>
</dbReference>
<reference evidence="3" key="1">
    <citation type="submission" date="2016-11" db="EMBL/GenBank/DDBJ databases">
        <authorList>
            <person name="Varghese N."/>
            <person name="Submissions S."/>
        </authorList>
    </citation>
    <scope>NUCLEOTIDE SEQUENCE [LARGE SCALE GENOMIC DNA]</scope>
    <source>
        <strain evidence="3">DSM 8595</strain>
    </source>
</reference>
<dbReference type="Gene3D" id="3.60.15.10">
    <property type="entry name" value="Ribonuclease Z/Hydroxyacylglutathione hydrolase-like"/>
    <property type="match status" value="1"/>
</dbReference>
<dbReference type="PANTHER" id="PTHR36839">
    <property type="entry name" value="METALLO-BETA-LACTAMASE FAMILY PROTEIN (AFU_ORTHOLOGUE AFUA_5G12770)"/>
    <property type="match status" value="1"/>
</dbReference>
<evidence type="ECO:0000259" key="1">
    <source>
        <dbReference type="SMART" id="SM00849"/>
    </source>
</evidence>
<organism evidence="2 3">
    <name type="scientific">Agromyces cerinus subsp. cerinus</name>
    <dbReference type="NCBI Taxonomy" id="232089"/>
    <lineage>
        <taxon>Bacteria</taxon>
        <taxon>Bacillati</taxon>
        <taxon>Actinomycetota</taxon>
        <taxon>Actinomycetes</taxon>
        <taxon>Micrococcales</taxon>
        <taxon>Microbacteriaceae</taxon>
        <taxon>Agromyces</taxon>
    </lineage>
</organism>
<dbReference type="OrthoDB" id="2373347at2"/>
<sequence length="271" mass="29407">MTIWTCATCAIEHADSAAPPAFCAICSDDRQFVPASGQRWTTREELAGTGYRITTSEIEPGLHAITTEPELGIGQRGLLVQTKAGNLLFEPPGFIDDAGVDAVRRLGGVAAIASSHPHLTGSSIQWSHAFDGAPVYVARKDEAWIRRPDPAISLWEDRVDLLPGLVMLECGGHFAGSSVVHWPAGAEGRGVLLTGDTIAIGADRASVNVMRSFVNNIPLPERAVRRIMDTVLPLEFERLYGAFGQLTAQAHDITERSLLRYVSWLRDEVPE</sequence>
<keyword evidence="3" id="KW-1185">Reference proteome</keyword>
<dbReference type="RefSeq" id="WP_074258469.1">
    <property type="nucleotide sequence ID" value="NZ_FSRJ01000001.1"/>
</dbReference>
<evidence type="ECO:0000313" key="3">
    <source>
        <dbReference type="Proteomes" id="UP000184699"/>
    </source>
</evidence>
<dbReference type="SMART" id="SM00849">
    <property type="entry name" value="Lactamase_B"/>
    <property type="match status" value="1"/>
</dbReference>
<name>A0A1N6DFB1_9MICO</name>
<protein>
    <recommendedName>
        <fullName evidence="1">Metallo-beta-lactamase domain-containing protein</fullName>
    </recommendedName>
</protein>
<evidence type="ECO:0000313" key="2">
    <source>
        <dbReference type="EMBL" id="SIN69363.1"/>
    </source>
</evidence>
<accession>A0A1N6DFB1</accession>
<dbReference type="InterPro" id="IPR001279">
    <property type="entry name" value="Metallo-B-lactamas"/>
</dbReference>